<accession>A0A7T3V4V6</accession>
<proteinExistence type="predicted"/>
<organism evidence="1 2">
    <name type="scientific">Treponema peruense</name>
    <dbReference type="NCBI Taxonomy" id="2787628"/>
    <lineage>
        <taxon>Bacteria</taxon>
        <taxon>Pseudomonadati</taxon>
        <taxon>Spirochaetota</taxon>
        <taxon>Spirochaetia</taxon>
        <taxon>Spirochaetales</taxon>
        <taxon>Treponemataceae</taxon>
        <taxon>Treponema</taxon>
    </lineage>
</organism>
<keyword evidence="2" id="KW-1185">Reference proteome</keyword>
<dbReference type="EMBL" id="CP064936">
    <property type="protein sequence ID" value="QQA00686.1"/>
    <property type="molecule type" value="Genomic_DNA"/>
</dbReference>
<dbReference type="KEGG" id="tper:IWA51_10555"/>
<dbReference type="RefSeq" id="WP_198442393.1">
    <property type="nucleotide sequence ID" value="NZ_CBCSHE010000008.1"/>
</dbReference>
<name>A0A7T3V4V6_9SPIR</name>
<gene>
    <name evidence="1" type="ORF">IWA51_10555</name>
</gene>
<dbReference type="Proteomes" id="UP000595224">
    <property type="component" value="Chromosome"/>
</dbReference>
<dbReference type="AlphaFoldDB" id="A0A7T3V4V6"/>
<evidence type="ECO:0000313" key="1">
    <source>
        <dbReference type="EMBL" id="QQA00686.1"/>
    </source>
</evidence>
<protein>
    <submittedName>
        <fullName evidence="1">Uncharacterized protein</fullName>
    </submittedName>
</protein>
<reference evidence="1 2" key="1">
    <citation type="submission" date="2020-11" db="EMBL/GenBank/DDBJ databases">
        <title>Treponema Peruensis nv. sp., first commensal Treponema isolated from human feces.</title>
        <authorList>
            <person name="Belkhou C."/>
            <person name="Raes J."/>
        </authorList>
    </citation>
    <scope>NUCLEOTIDE SEQUENCE [LARGE SCALE GENOMIC DNA]</scope>
    <source>
        <strain evidence="1 2">RCC2812</strain>
    </source>
</reference>
<sequence length="111" mass="13061">MLFEVDGEVRECCFGIFGNHDELFSYKDDFDNFYHATNLGMQKSFLVEGGHHSLSKEILKFYIQKGFDYFHLLSEHCRLAQYIPFDDGSDKELNKSIADFQKLLQNYKNTQ</sequence>
<evidence type="ECO:0000313" key="2">
    <source>
        <dbReference type="Proteomes" id="UP000595224"/>
    </source>
</evidence>